<dbReference type="PROSITE" id="PS01360">
    <property type="entry name" value="ZF_MYND_1"/>
    <property type="match status" value="1"/>
</dbReference>
<sequence>MAGKVVIPKSILITPLVERFTAARCCWMDPVSLQPLSDAEAASKMRRAKRAGRGAAAMEPFPGVSSTGSVPDRTVYDSMTAGELVVTLFAVRCIHLCSGAQRDFALGINLAQVLFTGASRRARVQQVLLPALAAMDVGEPHHMTAPQWETVWLETLAPYFLNTVRKEPGSALAKQALQSLVDMAHRLPSLDPDRAMSYKITVTVAAEVEEDDALLRFASTMAQLGEAQSHDYAFALATWMRVHTLLYGNPSARQRLTAGELRAAVAKVHEARKRLKKVHLWGSVQQAVRSQVAEVLRALDEVADLPDTAVLQLPYKGRAEGPAASNITQAAAAAAGTDPEPPCDGCHLRFLHYLRCGGCRQRRYCSRACQVADWRGGHKEACKQMAEEAAAAARAAAEAEAGAAGAEAGQERVERA</sequence>
<organism evidence="6 7">
    <name type="scientific">Edaphochlamys debaryana</name>
    <dbReference type="NCBI Taxonomy" id="47281"/>
    <lineage>
        <taxon>Eukaryota</taxon>
        <taxon>Viridiplantae</taxon>
        <taxon>Chlorophyta</taxon>
        <taxon>core chlorophytes</taxon>
        <taxon>Chlorophyceae</taxon>
        <taxon>CS clade</taxon>
        <taxon>Chlamydomonadales</taxon>
        <taxon>Chlamydomonadales incertae sedis</taxon>
        <taxon>Edaphochlamys</taxon>
    </lineage>
</organism>
<keyword evidence="3" id="KW-0862">Zinc</keyword>
<keyword evidence="2 4" id="KW-0863">Zinc-finger</keyword>
<dbReference type="Proteomes" id="UP000612055">
    <property type="component" value="Unassembled WGS sequence"/>
</dbReference>
<evidence type="ECO:0000259" key="5">
    <source>
        <dbReference type="PROSITE" id="PS50865"/>
    </source>
</evidence>
<gene>
    <name evidence="6" type="ORF">HYH03_001724</name>
</gene>
<accession>A0A836C5X1</accession>
<dbReference type="Pfam" id="PF01753">
    <property type="entry name" value="zf-MYND"/>
    <property type="match status" value="1"/>
</dbReference>
<name>A0A836C5X1_9CHLO</name>
<dbReference type="InterPro" id="IPR002893">
    <property type="entry name" value="Znf_MYND"/>
</dbReference>
<evidence type="ECO:0000313" key="6">
    <source>
        <dbReference type="EMBL" id="KAG2500142.1"/>
    </source>
</evidence>
<reference evidence="6" key="1">
    <citation type="journal article" date="2020" name="bioRxiv">
        <title>Comparative genomics of Chlamydomonas.</title>
        <authorList>
            <person name="Craig R.J."/>
            <person name="Hasan A.R."/>
            <person name="Ness R.W."/>
            <person name="Keightley P.D."/>
        </authorList>
    </citation>
    <scope>NUCLEOTIDE SEQUENCE</scope>
    <source>
        <strain evidence="6">CCAP 11/70</strain>
    </source>
</reference>
<dbReference type="GO" id="GO:0008270">
    <property type="term" value="F:zinc ion binding"/>
    <property type="evidence" value="ECO:0007669"/>
    <property type="project" value="UniProtKB-KW"/>
</dbReference>
<dbReference type="AlphaFoldDB" id="A0A836C5X1"/>
<dbReference type="PROSITE" id="PS50865">
    <property type="entry name" value="ZF_MYND_2"/>
    <property type="match status" value="1"/>
</dbReference>
<protein>
    <recommendedName>
        <fullName evidence="5">MYND-type domain-containing protein</fullName>
    </recommendedName>
</protein>
<keyword evidence="7" id="KW-1185">Reference proteome</keyword>
<keyword evidence="1" id="KW-0479">Metal-binding</keyword>
<evidence type="ECO:0000256" key="4">
    <source>
        <dbReference type="PROSITE-ProRule" id="PRU00134"/>
    </source>
</evidence>
<dbReference type="SUPFAM" id="SSF144232">
    <property type="entry name" value="HIT/MYND zinc finger-like"/>
    <property type="match status" value="1"/>
</dbReference>
<dbReference type="OrthoDB" id="550075at2759"/>
<evidence type="ECO:0000256" key="2">
    <source>
        <dbReference type="ARBA" id="ARBA00022771"/>
    </source>
</evidence>
<evidence type="ECO:0000313" key="7">
    <source>
        <dbReference type="Proteomes" id="UP000612055"/>
    </source>
</evidence>
<evidence type="ECO:0000256" key="1">
    <source>
        <dbReference type="ARBA" id="ARBA00022723"/>
    </source>
</evidence>
<dbReference type="Gene3D" id="6.10.140.2220">
    <property type="match status" value="1"/>
</dbReference>
<feature type="domain" description="MYND-type" evidence="5">
    <location>
        <begin position="343"/>
        <end position="382"/>
    </location>
</feature>
<dbReference type="EMBL" id="JAEHOE010000004">
    <property type="protein sequence ID" value="KAG2500142.1"/>
    <property type="molecule type" value="Genomic_DNA"/>
</dbReference>
<evidence type="ECO:0000256" key="3">
    <source>
        <dbReference type="ARBA" id="ARBA00022833"/>
    </source>
</evidence>
<comment type="caution">
    <text evidence="6">The sequence shown here is derived from an EMBL/GenBank/DDBJ whole genome shotgun (WGS) entry which is preliminary data.</text>
</comment>
<proteinExistence type="predicted"/>